<dbReference type="GO" id="GO:0071763">
    <property type="term" value="P:nuclear membrane organization"/>
    <property type="evidence" value="ECO:0007669"/>
    <property type="project" value="TreeGrafter"/>
</dbReference>
<sequence>MLTETPTRGALTKDVEQPASRAPSGGGSRGEETAEGPKFGAFSNRHAPNSPLAKSASIYFWSRLISSFPPSPSSSDAALPPPPPHAHGVTRRGRRSPAVAVRRRLSGAGDASSSAEGSGNDSIMKDYAEASLAIISEIVPKEAIMQLLKQETYSRSECNALIKIIQERVVDSNLSGVDASGLVLPINWKSGRQANIGYSSLSPKGLLPADAGAPTTVTHDRGPFSHKTNKIQSVPKRSYSVASDTPEDSRRVRPKINGNLLEISKFKQVDVIRNHPGDDKKLSDVPLLGTNNLTYSNIISKVESADEKIGTPNKPSAGDDLKNYDSAFLNPCSNKDLKSSFPLKVEPLNVYIPFEQQMMDLSHQKRDHAVCDDSCSVSKLMFKEDIETAL</sequence>
<feature type="compositionally biased region" description="Low complexity" evidence="1">
    <location>
        <begin position="106"/>
        <end position="122"/>
    </location>
</feature>
<evidence type="ECO:0000313" key="2">
    <source>
        <dbReference type="EMBL" id="KAF0904198.1"/>
    </source>
</evidence>
<feature type="region of interest" description="Disordered" evidence="1">
    <location>
        <begin position="1"/>
        <end position="51"/>
    </location>
</feature>
<keyword evidence="3" id="KW-1185">Reference proteome</keyword>
<dbReference type="PANTHER" id="PTHR33416">
    <property type="entry name" value="NUCLEAR PORE COMPLEX PROTEIN NUP1"/>
    <property type="match status" value="1"/>
</dbReference>
<evidence type="ECO:0000313" key="3">
    <source>
        <dbReference type="Proteomes" id="UP000479710"/>
    </source>
</evidence>
<accession>A0A6G1CUQ8</accession>
<dbReference type="Proteomes" id="UP000479710">
    <property type="component" value="Unassembled WGS sequence"/>
</dbReference>
<feature type="non-terminal residue" evidence="2">
    <location>
        <position position="390"/>
    </location>
</feature>
<feature type="region of interest" description="Disordered" evidence="1">
    <location>
        <begin position="211"/>
        <end position="252"/>
    </location>
</feature>
<evidence type="ECO:0000256" key="1">
    <source>
        <dbReference type="SAM" id="MobiDB-lite"/>
    </source>
</evidence>
<dbReference type="AlphaFoldDB" id="A0A6G1CUQ8"/>
<name>A0A6G1CUQ8_9ORYZ</name>
<protein>
    <submittedName>
        <fullName evidence="2">Uncharacterized protein</fullName>
    </submittedName>
</protein>
<dbReference type="GO" id="GO:0005635">
    <property type="term" value="C:nuclear envelope"/>
    <property type="evidence" value="ECO:0007669"/>
    <property type="project" value="TreeGrafter"/>
</dbReference>
<dbReference type="OrthoDB" id="628468at2759"/>
<reference evidence="2 3" key="1">
    <citation type="submission" date="2019-11" db="EMBL/GenBank/DDBJ databases">
        <title>Whole genome sequence of Oryza granulata.</title>
        <authorList>
            <person name="Li W."/>
        </authorList>
    </citation>
    <scope>NUCLEOTIDE SEQUENCE [LARGE SCALE GENOMIC DNA]</scope>
    <source>
        <strain evidence="3">cv. Menghai</strain>
        <tissue evidence="2">Leaf</tissue>
    </source>
</reference>
<feature type="compositionally biased region" description="Basic residues" evidence="1">
    <location>
        <begin position="88"/>
        <end position="105"/>
    </location>
</feature>
<dbReference type="PANTHER" id="PTHR33416:SF14">
    <property type="entry name" value="OS06G0658500 PROTEIN"/>
    <property type="match status" value="1"/>
</dbReference>
<dbReference type="EMBL" id="SPHZ02000008">
    <property type="protein sequence ID" value="KAF0904198.1"/>
    <property type="molecule type" value="Genomic_DNA"/>
</dbReference>
<gene>
    <name evidence="2" type="ORF">E2562_032573</name>
</gene>
<comment type="caution">
    <text evidence="2">The sequence shown here is derived from an EMBL/GenBank/DDBJ whole genome shotgun (WGS) entry which is preliminary data.</text>
</comment>
<feature type="region of interest" description="Disordered" evidence="1">
    <location>
        <begin position="71"/>
        <end position="122"/>
    </location>
</feature>
<organism evidence="2 3">
    <name type="scientific">Oryza meyeriana var. granulata</name>
    <dbReference type="NCBI Taxonomy" id="110450"/>
    <lineage>
        <taxon>Eukaryota</taxon>
        <taxon>Viridiplantae</taxon>
        <taxon>Streptophyta</taxon>
        <taxon>Embryophyta</taxon>
        <taxon>Tracheophyta</taxon>
        <taxon>Spermatophyta</taxon>
        <taxon>Magnoliopsida</taxon>
        <taxon>Liliopsida</taxon>
        <taxon>Poales</taxon>
        <taxon>Poaceae</taxon>
        <taxon>BOP clade</taxon>
        <taxon>Oryzoideae</taxon>
        <taxon>Oryzeae</taxon>
        <taxon>Oryzinae</taxon>
        <taxon>Oryza</taxon>
        <taxon>Oryza meyeriana</taxon>
    </lineage>
</organism>
<proteinExistence type="predicted"/>